<dbReference type="GO" id="GO:0005737">
    <property type="term" value="C:cytoplasm"/>
    <property type="evidence" value="ECO:0007669"/>
    <property type="project" value="UniProtKB-SubCell"/>
</dbReference>
<dbReference type="PANTHER" id="PTHR17490:SF16">
    <property type="entry name" value="THREONYLCARBAMOYL-AMP SYNTHASE"/>
    <property type="match status" value="1"/>
</dbReference>
<evidence type="ECO:0000256" key="1">
    <source>
        <dbReference type="ARBA" id="ARBA00004496"/>
    </source>
</evidence>
<accession>A0A428MD28</accession>
<evidence type="ECO:0000259" key="15">
    <source>
        <dbReference type="PROSITE" id="PS51163"/>
    </source>
</evidence>
<dbReference type="EMBL" id="RSDW01000001">
    <property type="protein sequence ID" value="RSL14764.1"/>
    <property type="molecule type" value="Genomic_DNA"/>
</dbReference>
<evidence type="ECO:0000256" key="5">
    <source>
        <dbReference type="ARBA" id="ARBA00022490"/>
    </source>
</evidence>
<evidence type="ECO:0000256" key="11">
    <source>
        <dbReference type="ARBA" id="ARBA00029774"/>
    </source>
</evidence>
<feature type="binding site" evidence="14">
    <location>
        <position position="199"/>
    </location>
    <ligand>
        <name>ATP</name>
        <dbReference type="ChEBI" id="CHEBI:30616"/>
    </ligand>
</feature>
<dbReference type="InterPro" id="IPR006070">
    <property type="entry name" value="Sua5-like_dom"/>
</dbReference>
<feature type="binding site" evidence="14">
    <location>
        <position position="153"/>
    </location>
    <ligand>
        <name>ATP</name>
        <dbReference type="ChEBI" id="CHEBI:30616"/>
    </ligand>
</feature>
<name>A0A428MD28_9BACT</name>
<evidence type="ECO:0000256" key="4">
    <source>
        <dbReference type="ARBA" id="ARBA00015492"/>
    </source>
</evidence>
<evidence type="ECO:0000313" key="17">
    <source>
        <dbReference type="Proteomes" id="UP000269669"/>
    </source>
</evidence>
<feature type="binding site" evidence="14">
    <location>
        <position position="34"/>
    </location>
    <ligand>
        <name>L-threonine</name>
        <dbReference type="ChEBI" id="CHEBI:57926"/>
    </ligand>
</feature>
<dbReference type="PANTHER" id="PTHR17490">
    <property type="entry name" value="SUA5"/>
    <property type="match status" value="1"/>
</dbReference>
<feature type="binding site" evidence="14">
    <location>
        <position position="242"/>
    </location>
    <ligand>
        <name>ATP</name>
        <dbReference type="ChEBI" id="CHEBI:30616"/>
    </ligand>
</feature>
<dbReference type="FunFam" id="3.90.870.10:FF:000009">
    <property type="entry name" value="Threonylcarbamoyl-AMP synthase, putative"/>
    <property type="match status" value="1"/>
</dbReference>
<protein>
    <recommendedName>
        <fullName evidence="4 13">Threonylcarbamoyl-AMP synthase</fullName>
        <shortName evidence="13">TC-AMP synthase</shortName>
        <ecNumber evidence="3 13">2.7.7.87</ecNumber>
    </recommendedName>
    <alternativeName>
        <fullName evidence="11 13">L-threonylcarbamoyladenylate synthase</fullName>
    </alternativeName>
</protein>
<keyword evidence="7 13" id="KW-0819">tRNA processing</keyword>
<sequence length="351" mass="37029">MSSGKTERLAGEAGVLRAAELLREGGTVAFPTETVYGLGANALDSAAVERIFAAKERPSWDPVIVHVCDREMVGRVAKVSGEIAGRAEALMAAFWPGPLTLLLPRTAAVPDAVTAGRPLVGVRMPAHELALELIRKACVPVAAPSANRFGRTSPTTAGHVLEDLDGSIDAVLDGGPTMVGVESTVLGPSEDGLGWTMYRPGGVSKDMLESVCGTGMVEVFRPAATAHVPESMPSPGVGIRHYAPRAKLVLVSEISRHRGPIEQRLVSTIDDVFESAGKTGVMLPDGWDASYAPLVYRWGPWGDGETLARRLFAGLRELDEAGAAVIICPVPEMGGIGEAIRDRLKKAARDK</sequence>
<comment type="subcellular location">
    <subcellularLocation>
        <location evidence="1 13">Cytoplasm</location>
    </subcellularLocation>
</comment>
<dbReference type="GO" id="GO:0006450">
    <property type="term" value="P:regulation of translational fidelity"/>
    <property type="evidence" value="ECO:0007669"/>
    <property type="project" value="TreeGrafter"/>
</dbReference>
<gene>
    <name evidence="16" type="ORF">EDE15_0229</name>
</gene>
<feature type="binding site" evidence="14">
    <location>
        <position position="145"/>
    </location>
    <ligand>
        <name>ATP</name>
        <dbReference type="ChEBI" id="CHEBI:30616"/>
    </ligand>
</feature>
<dbReference type="Pfam" id="PF01300">
    <property type="entry name" value="Sua5_yciO_yrdC"/>
    <property type="match status" value="1"/>
</dbReference>
<dbReference type="GO" id="GO:0000049">
    <property type="term" value="F:tRNA binding"/>
    <property type="evidence" value="ECO:0007669"/>
    <property type="project" value="TreeGrafter"/>
</dbReference>
<dbReference type="Proteomes" id="UP000269669">
    <property type="component" value="Unassembled WGS sequence"/>
</dbReference>
<dbReference type="PROSITE" id="PS51163">
    <property type="entry name" value="YRDC"/>
    <property type="match status" value="1"/>
</dbReference>
<evidence type="ECO:0000256" key="6">
    <source>
        <dbReference type="ARBA" id="ARBA00022679"/>
    </source>
</evidence>
<proteinExistence type="inferred from homology"/>
<dbReference type="Pfam" id="PF03481">
    <property type="entry name" value="Sua5_C"/>
    <property type="match status" value="1"/>
</dbReference>
<dbReference type="InterPro" id="IPR017945">
    <property type="entry name" value="DHBP_synth_RibB-like_a/b_dom"/>
</dbReference>
<keyword evidence="17" id="KW-1185">Reference proteome</keyword>
<evidence type="ECO:0000256" key="14">
    <source>
        <dbReference type="PIRSR" id="PIRSR004930-1"/>
    </source>
</evidence>
<dbReference type="Gene3D" id="3.90.870.10">
    <property type="entry name" value="DHBP synthase"/>
    <property type="match status" value="1"/>
</dbReference>
<feature type="binding site" evidence="14">
    <location>
        <position position="143"/>
    </location>
    <ligand>
        <name>L-threonine</name>
        <dbReference type="ChEBI" id="CHEBI:57926"/>
    </ligand>
</feature>
<dbReference type="InterPro" id="IPR050156">
    <property type="entry name" value="TC-AMP_synthase_SUA5"/>
</dbReference>
<evidence type="ECO:0000256" key="10">
    <source>
        <dbReference type="ARBA" id="ARBA00022840"/>
    </source>
</evidence>
<dbReference type="GO" id="GO:0008033">
    <property type="term" value="P:tRNA processing"/>
    <property type="evidence" value="ECO:0007669"/>
    <property type="project" value="UniProtKB-KW"/>
</dbReference>
<dbReference type="InterPro" id="IPR010923">
    <property type="entry name" value="T(6)A37_SUA5"/>
</dbReference>
<keyword evidence="10 13" id="KW-0067">ATP-binding</keyword>
<feature type="binding site" evidence="14">
    <location>
        <position position="123"/>
    </location>
    <ligand>
        <name>L-threonine</name>
        <dbReference type="ChEBI" id="CHEBI:57926"/>
    </ligand>
</feature>
<keyword evidence="9 13" id="KW-0547">Nucleotide-binding</keyword>
<comment type="caution">
    <text evidence="16">The sequence shown here is derived from an EMBL/GenBank/DDBJ whole genome shotgun (WGS) entry which is preliminary data.</text>
</comment>
<keyword evidence="8 13" id="KW-0548">Nucleotidyltransferase</keyword>
<dbReference type="OrthoDB" id="9814580at2"/>
<evidence type="ECO:0000256" key="8">
    <source>
        <dbReference type="ARBA" id="ARBA00022695"/>
    </source>
</evidence>
<dbReference type="EC" id="2.7.7.87" evidence="3 13"/>
<dbReference type="GO" id="GO:0061710">
    <property type="term" value="F:L-threonylcarbamoyladenylate synthase"/>
    <property type="evidence" value="ECO:0007669"/>
    <property type="project" value="UniProtKB-EC"/>
</dbReference>
<evidence type="ECO:0000313" key="16">
    <source>
        <dbReference type="EMBL" id="RSL14764.1"/>
    </source>
</evidence>
<feature type="binding site" evidence="14">
    <location>
        <position position="183"/>
    </location>
    <ligand>
        <name>L-threonine</name>
        <dbReference type="ChEBI" id="CHEBI:57926"/>
    </ligand>
</feature>
<dbReference type="SUPFAM" id="SSF55821">
    <property type="entry name" value="YrdC/RibB"/>
    <property type="match status" value="1"/>
</dbReference>
<feature type="domain" description="YrdC-like" evidence="15">
    <location>
        <begin position="12"/>
        <end position="203"/>
    </location>
</feature>
<dbReference type="RefSeq" id="WP_125483586.1">
    <property type="nucleotide sequence ID" value="NZ_RSDW01000001.1"/>
</dbReference>
<dbReference type="InterPro" id="IPR038385">
    <property type="entry name" value="Sua5/YwlC_C"/>
</dbReference>
<keyword evidence="6 13" id="KW-0808">Transferase</keyword>
<feature type="binding site" evidence="14">
    <location>
        <position position="66"/>
    </location>
    <ligand>
        <name>L-threonine</name>
        <dbReference type="ChEBI" id="CHEBI:57926"/>
    </ligand>
</feature>
<evidence type="ECO:0000256" key="2">
    <source>
        <dbReference type="ARBA" id="ARBA00007663"/>
    </source>
</evidence>
<dbReference type="AlphaFoldDB" id="A0A428MD28"/>
<dbReference type="Gene3D" id="3.40.50.11030">
    <property type="entry name" value="Threonylcarbamoyl-AMP synthase, C-terminal domain"/>
    <property type="match status" value="1"/>
</dbReference>
<comment type="function">
    <text evidence="13">Required for the formation of a threonylcarbamoyl group on adenosine at position 37 (t(6)A37) in tRNAs that read codons beginning with adenine.</text>
</comment>
<dbReference type="GO" id="GO:0005524">
    <property type="term" value="F:ATP binding"/>
    <property type="evidence" value="ECO:0007669"/>
    <property type="project" value="UniProtKB-UniRule"/>
</dbReference>
<comment type="catalytic activity">
    <reaction evidence="12 13">
        <text>L-threonine + hydrogencarbonate + ATP = L-threonylcarbamoyladenylate + diphosphate + H2O</text>
        <dbReference type="Rhea" id="RHEA:36407"/>
        <dbReference type="ChEBI" id="CHEBI:15377"/>
        <dbReference type="ChEBI" id="CHEBI:17544"/>
        <dbReference type="ChEBI" id="CHEBI:30616"/>
        <dbReference type="ChEBI" id="CHEBI:33019"/>
        <dbReference type="ChEBI" id="CHEBI:57926"/>
        <dbReference type="ChEBI" id="CHEBI:73682"/>
        <dbReference type="EC" id="2.7.7.87"/>
    </reaction>
</comment>
<organism evidence="16 17">
    <name type="scientific">Edaphobacter aggregans</name>
    <dbReference type="NCBI Taxonomy" id="570835"/>
    <lineage>
        <taxon>Bacteria</taxon>
        <taxon>Pseudomonadati</taxon>
        <taxon>Acidobacteriota</taxon>
        <taxon>Terriglobia</taxon>
        <taxon>Terriglobales</taxon>
        <taxon>Acidobacteriaceae</taxon>
        <taxon>Edaphobacter</taxon>
    </lineage>
</organism>
<evidence type="ECO:0000256" key="7">
    <source>
        <dbReference type="ARBA" id="ARBA00022694"/>
    </source>
</evidence>
<evidence type="ECO:0000256" key="3">
    <source>
        <dbReference type="ARBA" id="ARBA00012584"/>
    </source>
</evidence>
<dbReference type="NCBIfam" id="TIGR00057">
    <property type="entry name" value="L-threonylcarbamoyladenylate synthase"/>
    <property type="match status" value="1"/>
</dbReference>
<evidence type="ECO:0000256" key="12">
    <source>
        <dbReference type="ARBA" id="ARBA00048366"/>
    </source>
</evidence>
<keyword evidence="5 13" id="KW-0963">Cytoplasm</keyword>
<reference evidence="16 17" key="1">
    <citation type="submission" date="2018-12" db="EMBL/GenBank/DDBJ databases">
        <title>Sequencing of bacterial isolates from soil warming experiment in Harvard Forest, Massachusetts, USA.</title>
        <authorList>
            <person name="Deangelis K."/>
        </authorList>
    </citation>
    <scope>NUCLEOTIDE SEQUENCE [LARGE SCALE GENOMIC DNA]</scope>
    <source>
        <strain evidence="16 17">EB153</strain>
    </source>
</reference>
<dbReference type="PIRSF" id="PIRSF004930">
    <property type="entry name" value="Tln_factor_SUA5"/>
    <property type="match status" value="1"/>
</dbReference>
<evidence type="ECO:0000256" key="9">
    <source>
        <dbReference type="ARBA" id="ARBA00022741"/>
    </source>
</evidence>
<dbReference type="InterPro" id="IPR005145">
    <property type="entry name" value="Sua5_C"/>
</dbReference>
<evidence type="ECO:0000256" key="13">
    <source>
        <dbReference type="PIRNR" id="PIRNR004930"/>
    </source>
</evidence>
<feature type="binding site" evidence="14">
    <location>
        <position position="57"/>
    </location>
    <ligand>
        <name>ATP</name>
        <dbReference type="ChEBI" id="CHEBI:30616"/>
    </ligand>
</feature>
<comment type="similarity">
    <text evidence="2 13">Belongs to the SUA5 family.</text>
</comment>
<dbReference type="GO" id="GO:0003725">
    <property type="term" value="F:double-stranded RNA binding"/>
    <property type="evidence" value="ECO:0007669"/>
    <property type="project" value="UniProtKB-UniRule"/>
</dbReference>